<dbReference type="EMBL" id="CAJHJT010000023">
    <property type="protein sequence ID" value="CAD7002114.1"/>
    <property type="molecule type" value="Genomic_DNA"/>
</dbReference>
<feature type="compositionally biased region" description="Basic residues" evidence="1">
    <location>
        <begin position="1"/>
        <end position="14"/>
    </location>
</feature>
<evidence type="ECO:0000313" key="2">
    <source>
        <dbReference type="EMBL" id="CAD7002114.1"/>
    </source>
</evidence>
<name>A0A811UTW1_CERCA</name>
<feature type="non-terminal residue" evidence="2">
    <location>
        <position position="58"/>
    </location>
</feature>
<accession>A0A811UTW1</accession>
<dbReference type="AlphaFoldDB" id="A0A811UTW1"/>
<dbReference type="Proteomes" id="UP000606786">
    <property type="component" value="Unassembled WGS sequence"/>
</dbReference>
<protein>
    <submittedName>
        <fullName evidence="2">(Mediterranean fruit fly) hypothetical protein</fullName>
    </submittedName>
</protein>
<organism evidence="2 3">
    <name type="scientific">Ceratitis capitata</name>
    <name type="common">Mediterranean fruit fly</name>
    <name type="synonym">Tephritis capitata</name>
    <dbReference type="NCBI Taxonomy" id="7213"/>
    <lineage>
        <taxon>Eukaryota</taxon>
        <taxon>Metazoa</taxon>
        <taxon>Ecdysozoa</taxon>
        <taxon>Arthropoda</taxon>
        <taxon>Hexapoda</taxon>
        <taxon>Insecta</taxon>
        <taxon>Pterygota</taxon>
        <taxon>Neoptera</taxon>
        <taxon>Endopterygota</taxon>
        <taxon>Diptera</taxon>
        <taxon>Brachycera</taxon>
        <taxon>Muscomorpha</taxon>
        <taxon>Tephritoidea</taxon>
        <taxon>Tephritidae</taxon>
        <taxon>Ceratitis</taxon>
        <taxon>Ceratitis</taxon>
    </lineage>
</organism>
<keyword evidence="3" id="KW-1185">Reference proteome</keyword>
<evidence type="ECO:0000313" key="3">
    <source>
        <dbReference type="Proteomes" id="UP000606786"/>
    </source>
</evidence>
<gene>
    <name evidence="2" type="ORF">CCAP1982_LOCUS10602</name>
</gene>
<comment type="caution">
    <text evidence="2">The sequence shown here is derived from an EMBL/GenBank/DDBJ whole genome shotgun (WGS) entry which is preliminary data.</text>
</comment>
<reference evidence="2" key="1">
    <citation type="submission" date="2020-11" db="EMBL/GenBank/DDBJ databases">
        <authorList>
            <person name="Whitehead M."/>
        </authorList>
    </citation>
    <scope>NUCLEOTIDE SEQUENCE</scope>
    <source>
        <strain evidence="2">EGII</strain>
    </source>
</reference>
<proteinExistence type="predicted"/>
<evidence type="ECO:0000256" key="1">
    <source>
        <dbReference type="SAM" id="MobiDB-lite"/>
    </source>
</evidence>
<sequence length="58" mass="6551">TYFHQKKQKRKTRLTNRPPITGDPAFSSFFHMVTLVMEVMALVPPALNNTATTTTANE</sequence>
<feature type="non-terminal residue" evidence="2">
    <location>
        <position position="1"/>
    </location>
</feature>
<feature type="region of interest" description="Disordered" evidence="1">
    <location>
        <begin position="1"/>
        <end position="20"/>
    </location>
</feature>